<evidence type="ECO:0000256" key="12">
    <source>
        <dbReference type="SAM" id="MobiDB-lite"/>
    </source>
</evidence>
<keyword evidence="8" id="KW-0862">Zinc</keyword>
<evidence type="ECO:0000313" key="16">
    <source>
        <dbReference type="EnsemblMetazoa" id="XP_030833964"/>
    </source>
</evidence>
<reference evidence="17" key="1">
    <citation type="submission" date="2015-02" db="EMBL/GenBank/DDBJ databases">
        <title>Genome sequencing for Strongylocentrotus purpuratus.</title>
        <authorList>
            <person name="Murali S."/>
            <person name="Liu Y."/>
            <person name="Vee V."/>
            <person name="English A."/>
            <person name="Wang M."/>
            <person name="Skinner E."/>
            <person name="Han Y."/>
            <person name="Muzny D.M."/>
            <person name="Worley K.C."/>
            <person name="Gibbs R.A."/>
        </authorList>
    </citation>
    <scope>NUCLEOTIDE SEQUENCE</scope>
</reference>
<dbReference type="InterPro" id="IPR015212">
    <property type="entry name" value="RGS-like_dom"/>
</dbReference>
<dbReference type="Gene3D" id="2.30.29.30">
    <property type="entry name" value="Pleckstrin-homology domain (PH domain)/Phosphotyrosine-binding domain (PTB)"/>
    <property type="match status" value="1"/>
</dbReference>
<accession>A0A7M7NBQ7</accession>
<dbReference type="GO" id="GO:0005737">
    <property type="term" value="C:cytoplasm"/>
    <property type="evidence" value="ECO:0000318"/>
    <property type="project" value="GO_Central"/>
</dbReference>
<feature type="region of interest" description="Disordered" evidence="12">
    <location>
        <begin position="52"/>
        <end position="97"/>
    </location>
</feature>
<dbReference type="InterPro" id="IPR046349">
    <property type="entry name" value="C1-like_sf"/>
</dbReference>
<feature type="region of interest" description="Disordered" evidence="12">
    <location>
        <begin position="754"/>
        <end position="923"/>
    </location>
</feature>
<dbReference type="OrthoDB" id="2272012at2759"/>
<feature type="region of interest" description="Disordered" evidence="12">
    <location>
        <begin position="1299"/>
        <end position="1320"/>
    </location>
</feature>
<dbReference type="Proteomes" id="UP000007110">
    <property type="component" value="Unassembled WGS sequence"/>
</dbReference>
<dbReference type="PROSITE" id="PS50003">
    <property type="entry name" value="PH_DOMAIN"/>
    <property type="match status" value="1"/>
</dbReference>
<dbReference type="InParanoid" id="A0A7M7NBQ7"/>
<keyword evidence="7" id="KW-0479">Metal-binding</keyword>
<feature type="region of interest" description="Disordered" evidence="12">
    <location>
        <begin position="1487"/>
        <end position="1506"/>
    </location>
</feature>
<dbReference type="Pfam" id="PF00130">
    <property type="entry name" value="C1_1"/>
    <property type="match status" value="1"/>
</dbReference>
<dbReference type="InterPro" id="IPR011993">
    <property type="entry name" value="PH-like_dom_sf"/>
</dbReference>
<organism evidence="16 17">
    <name type="scientific">Strongylocentrotus purpuratus</name>
    <name type="common">Purple sea urchin</name>
    <dbReference type="NCBI Taxonomy" id="7668"/>
    <lineage>
        <taxon>Eukaryota</taxon>
        <taxon>Metazoa</taxon>
        <taxon>Echinodermata</taxon>
        <taxon>Eleutherozoa</taxon>
        <taxon>Echinozoa</taxon>
        <taxon>Echinoidea</taxon>
        <taxon>Euechinoidea</taxon>
        <taxon>Echinacea</taxon>
        <taxon>Camarodonta</taxon>
        <taxon>Echinidea</taxon>
        <taxon>Strongylocentrotidae</taxon>
        <taxon>Strongylocentrotus</taxon>
    </lineage>
</organism>
<feature type="compositionally biased region" description="Basic and acidic residues" evidence="12">
    <location>
        <begin position="1777"/>
        <end position="1794"/>
    </location>
</feature>
<dbReference type="GO" id="GO:0007186">
    <property type="term" value="P:G protein-coupled receptor signaling pathway"/>
    <property type="evidence" value="ECO:0000318"/>
    <property type="project" value="GO_Central"/>
</dbReference>
<dbReference type="SUPFAM" id="SSF48097">
    <property type="entry name" value="Regulator of G-protein signaling, RGS"/>
    <property type="match status" value="1"/>
</dbReference>
<dbReference type="Pfam" id="PF09128">
    <property type="entry name" value="RGS-like"/>
    <property type="match status" value="1"/>
</dbReference>
<name>A0A7M7NBQ7_STRPU</name>
<dbReference type="Pfam" id="PF17838">
    <property type="entry name" value="PH_16"/>
    <property type="match status" value="1"/>
</dbReference>
<evidence type="ECO:0000256" key="10">
    <source>
        <dbReference type="ARBA" id="ARBA00023136"/>
    </source>
</evidence>
<dbReference type="InterPro" id="IPR000219">
    <property type="entry name" value="DH_dom"/>
</dbReference>
<reference evidence="16" key="2">
    <citation type="submission" date="2021-01" db="UniProtKB">
        <authorList>
            <consortium name="EnsemblMetazoa"/>
        </authorList>
    </citation>
    <scope>IDENTIFICATION</scope>
</reference>
<feature type="compositionally biased region" description="Polar residues" evidence="12">
    <location>
        <begin position="1666"/>
        <end position="1695"/>
    </location>
</feature>
<dbReference type="GO" id="GO:0046872">
    <property type="term" value="F:metal ion binding"/>
    <property type="evidence" value="ECO:0007669"/>
    <property type="project" value="UniProtKB-KW"/>
</dbReference>
<dbReference type="GO" id="GO:0005096">
    <property type="term" value="F:GTPase activator activity"/>
    <property type="evidence" value="ECO:0007669"/>
    <property type="project" value="UniProtKB-KW"/>
</dbReference>
<feature type="compositionally biased region" description="Basic and acidic residues" evidence="12">
    <location>
        <begin position="832"/>
        <end position="851"/>
    </location>
</feature>
<dbReference type="SMART" id="SM00233">
    <property type="entry name" value="PH"/>
    <property type="match status" value="1"/>
</dbReference>
<evidence type="ECO:0000259" key="14">
    <source>
        <dbReference type="PROSITE" id="PS50010"/>
    </source>
</evidence>
<dbReference type="PROSITE" id="PS50010">
    <property type="entry name" value="DH_2"/>
    <property type="match status" value="1"/>
</dbReference>
<dbReference type="KEGG" id="spu:576882"/>
<dbReference type="PANTHER" id="PTHR45872">
    <property type="entry name" value="RHO GUANINE NUCLEOTIDE EXCHANGE FACTOR 2, ISOFORM D"/>
    <property type="match status" value="1"/>
</dbReference>
<dbReference type="GeneID" id="576882"/>
<dbReference type="PANTHER" id="PTHR45872:SF2">
    <property type="entry name" value="RHO GUANINE NUCLEOTIDE EXCHANGE FACTOR 2, ISOFORM D"/>
    <property type="match status" value="1"/>
</dbReference>
<dbReference type="GO" id="GO:0001664">
    <property type="term" value="F:G protein-coupled receptor binding"/>
    <property type="evidence" value="ECO:0000318"/>
    <property type="project" value="GO_Central"/>
</dbReference>
<evidence type="ECO:0000313" key="17">
    <source>
        <dbReference type="Proteomes" id="UP000007110"/>
    </source>
</evidence>
<keyword evidence="17" id="KW-1185">Reference proteome</keyword>
<dbReference type="Gene3D" id="1.10.167.10">
    <property type="entry name" value="Regulator of G-protein Signalling 4, domain 2"/>
    <property type="match status" value="1"/>
</dbReference>
<dbReference type="GO" id="GO:0005085">
    <property type="term" value="F:guanyl-nucleotide exchange factor activity"/>
    <property type="evidence" value="ECO:0000318"/>
    <property type="project" value="GO_Central"/>
</dbReference>
<dbReference type="EnsemblMetazoa" id="XM_030978104">
    <property type="protein sequence ID" value="XP_030833964"/>
    <property type="gene ID" value="LOC576882"/>
</dbReference>
<feature type="compositionally biased region" description="Polar residues" evidence="12">
    <location>
        <begin position="1520"/>
        <end position="1530"/>
    </location>
</feature>
<feature type="region of interest" description="Disordered" evidence="12">
    <location>
        <begin position="673"/>
        <end position="708"/>
    </location>
</feature>
<dbReference type="Gene3D" id="3.30.60.20">
    <property type="match status" value="1"/>
</dbReference>
<dbReference type="InterPro" id="IPR035899">
    <property type="entry name" value="DBL_dom_sf"/>
</dbReference>
<proteinExistence type="predicted"/>
<feature type="compositionally biased region" description="Polar residues" evidence="12">
    <location>
        <begin position="1804"/>
        <end position="1819"/>
    </location>
</feature>
<dbReference type="SMART" id="SM00325">
    <property type="entry name" value="RhoGEF"/>
    <property type="match status" value="1"/>
</dbReference>
<evidence type="ECO:0000256" key="7">
    <source>
        <dbReference type="ARBA" id="ARBA00022723"/>
    </source>
</evidence>
<keyword evidence="10" id="KW-0472">Membrane</keyword>
<dbReference type="OMA" id="CIDACED"/>
<dbReference type="InterPro" id="IPR036305">
    <property type="entry name" value="RGS_sf"/>
</dbReference>
<evidence type="ECO:0000256" key="8">
    <source>
        <dbReference type="ARBA" id="ARBA00022833"/>
    </source>
</evidence>
<dbReference type="CDD" id="cd00160">
    <property type="entry name" value="RhoGEF"/>
    <property type="match status" value="1"/>
</dbReference>
<dbReference type="InterPro" id="IPR041020">
    <property type="entry name" value="PH_16"/>
</dbReference>
<evidence type="ECO:0000256" key="4">
    <source>
        <dbReference type="ARBA" id="ARBA00022490"/>
    </source>
</evidence>
<feature type="domain" description="Phorbol-ester/DAG-type" evidence="15">
    <location>
        <begin position="620"/>
        <end position="672"/>
    </location>
</feature>
<feature type="compositionally biased region" description="Basic residues" evidence="12">
    <location>
        <begin position="675"/>
        <end position="687"/>
    </location>
</feature>
<dbReference type="SUPFAM" id="SSF57889">
    <property type="entry name" value="Cysteine-rich domain"/>
    <property type="match status" value="1"/>
</dbReference>
<dbReference type="InterPro" id="IPR044926">
    <property type="entry name" value="RGS_subdomain_2"/>
</dbReference>
<feature type="compositionally biased region" description="Low complexity" evidence="12">
    <location>
        <begin position="877"/>
        <end position="896"/>
    </location>
</feature>
<dbReference type="FunCoup" id="A0A7M7NBQ7">
    <property type="interactions" value="665"/>
</dbReference>
<feature type="compositionally biased region" description="Basic residues" evidence="12">
    <location>
        <begin position="1"/>
        <end position="12"/>
    </location>
</feature>
<keyword evidence="6" id="KW-0344">Guanine-nucleotide releasing factor</keyword>
<evidence type="ECO:0000259" key="15">
    <source>
        <dbReference type="PROSITE" id="PS50081"/>
    </source>
</evidence>
<feature type="region of interest" description="Disordered" evidence="12">
    <location>
        <begin position="1634"/>
        <end position="1758"/>
    </location>
</feature>
<dbReference type="InterPro" id="IPR002219">
    <property type="entry name" value="PKC_DAG/PE"/>
</dbReference>
<dbReference type="Gene3D" id="1.20.900.10">
    <property type="entry name" value="Dbl homology (DH) domain"/>
    <property type="match status" value="1"/>
</dbReference>
<sequence>MAFSHRKKKTKKNKETESPSEDEAQVNGTLVTSSNHVEVVKMIKSGSFVALTLLGKPPGPPTSPPSGPTPGISRHASSRQTVTSPQPTNSQQDAQVKSERLNTFKRMLEQERTLLDHTENEYSNNPSEKLLKDINGIKTRISVLEKQLQKAANNMIQNKAGGSNNQQSSLPVHPSGYSVPEGHTTAAYDHTNMNEELQNIPEERRNEKAADVKRSWLPQGISHHRQRSSPETFTRINNQSPTAGVKRNNSDAQAKEAARQKVREGKVNVVEPLSREKKQRKDFEAIGRTKSLPGEAMDPEFEDGEAATSKMLGMESVTPMEGVVEASMIESDARVTTDSADMPQFQMATVERIDLFSAPAVSVVDSLHAPGPPPQGQGQMKIMCMDEDDFQSDTEPPEDHGPFNELDQLQKKSAHMAVFIHYLISNSDPSSLFFYLVTDSYASGNLRDMKKWVYDIFSTFLGSGGPLRIQMDESLVNNIEHTINTQQNNEEAMRNVFIAARNVAREEVDDLLADFRHTRARGLGSIFGDQYLTNEDMPKSQELKIVESTLLPHLDRLTSSEVEKEPKNQALAASLNTFMKQAGVKNTTGSALERAPSFMNKDRRGPLKFPRSTKKQSVKGHVFQENQYLNTTFCNQCNGLLWGIGYQGLQCTHCEFNVHKQGPCLEQITSECPGKKKKRDKEHRKTKSNFPANITIGQGKDDSKAIPTPLSPAITNVIHMKGDNDELAQLKQDSQNVQVAKNIDVSNMVDQFEKKDNLPNSTPDSAVLSPSGPDSQSQGDDHREVSKQPKQKRNIIKRSASLKSKKSTSSSLEIEHHKKKMNFIKRSSSLKLKGEEKKEGRRISENKRSRSIEPGSHTKSIEISDVDMDGQSVAAVLSPSQTSSSSSLSTNRSQDSPRTSQEQLSRAVEEDDSDMEAEMNTPNWQKKIDKDVIKKLKPKEVKRQEVINELFHTEKTHVRSLKVLRKVFFLPMLEQEIVGLTSATIYYIFPNIDEMIDIHGSLNNAMKREKRTSHIVQEVSQMLLERFDGESGETMKRVCASFCQNQSIAMEHLKKLVRKEKEKEKDKKEGSVSRFMDEAEGNPLCRRLPLPGIVATGYQRLTKYPLLIENLLKYTPAKSPEYERLGRALEKSKEILSYVNQAVKECENRWRLIDYDTRMDRTPLDKSNNPLVTDYKNINLTQHKMIHDGVLTWKVNRNKSIEVQVLLLEELIVLLSKQDDKLVLKLHSTTNQAREELKTHSPIIKLSTVLCRPVATNKKAFFLVSTSSAAGPQIYELCTNSSQERQSWMDVILSTQDVERKQAKGGRRNAKTAANPRPLPQELLPVYEESSKADEKPEINGPPEVVNNVALAPQAEVVSLTNSSDAKSETDSTEDIKAALENSLKQVPGEEATFSERLQSSLHIVHRTIPVLDEAIGESSENTILLKAFNSLAKQLSDLKEQHHLEQLEMKVMKEENNSLQSDYDELKAERRQLKGELTVAKHELGNLQPHHLQNNPGSVDSIPNTVDEDRLMTDKQRNRQSYSGDSSATESEDSKTVESSEPEESTVVVDDENKSSNEQDSDVPVTPSELMQPEIFQTDTQVVKPVVNEQLLELQSAAGLPSERTEDESGVCVQEALVAEDIANGLEELKISESSQDYENGNEKLDVEVQEKVEDTEELDVMRDQANSEVQKSNSAVDVNSNPNLSTDSVSLDDTISVEGETDTEKAPVTVHPNTMDMSLDDANLTTQEPDVSAEPPTLEDDGLQSSTKEESDSQPCLIEVVDKDIPNAEDIISSVEEKTEESVELAPEEKSLTTKSDVIPTTDLTVSEQTQLDSQEGGSRPASLILDDSASSDVLINASMEEMEETDAGRPGDRNSQGGLLARAKRVFQEWV</sequence>
<feature type="domain" description="DH" evidence="14">
    <location>
        <begin position="942"/>
        <end position="1142"/>
    </location>
</feature>
<feature type="domain" description="PH" evidence="13">
    <location>
        <begin position="1184"/>
        <end position="1297"/>
    </location>
</feature>
<feature type="compositionally biased region" description="Polar residues" evidence="12">
    <location>
        <begin position="78"/>
        <end position="95"/>
    </location>
</feature>
<keyword evidence="4" id="KW-0963">Cytoplasm</keyword>
<dbReference type="RefSeq" id="XP_030833964.1">
    <property type="nucleotide sequence ID" value="XM_030978104.1"/>
</dbReference>
<dbReference type="SMART" id="SM00109">
    <property type="entry name" value="C1"/>
    <property type="match status" value="1"/>
</dbReference>
<dbReference type="SUPFAM" id="SSF48065">
    <property type="entry name" value="DBL homology domain (DH-domain)"/>
    <property type="match status" value="1"/>
</dbReference>
<dbReference type="InterPro" id="IPR001849">
    <property type="entry name" value="PH_domain"/>
</dbReference>
<feature type="compositionally biased region" description="Polar residues" evidence="12">
    <location>
        <begin position="229"/>
        <end position="242"/>
    </location>
</feature>
<evidence type="ECO:0000256" key="6">
    <source>
        <dbReference type="ARBA" id="ARBA00022658"/>
    </source>
</evidence>
<protein>
    <submittedName>
        <fullName evidence="16">Uncharacterized protein</fullName>
    </submittedName>
</protein>
<dbReference type="PROSITE" id="PS50081">
    <property type="entry name" value="ZF_DAG_PE_2"/>
    <property type="match status" value="1"/>
</dbReference>
<dbReference type="Pfam" id="PF00621">
    <property type="entry name" value="RhoGEF"/>
    <property type="match status" value="1"/>
</dbReference>
<keyword evidence="3" id="KW-0343">GTPase activation</keyword>
<feature type="compositionally biased region" description="Low complexity" evidence="12">
    <location>
        <begin position="797"/>
        <end position="811"/>
    </location>
</feature>
<evidence type="ECO:0000256" key="1">
    <source>
        <dbReference type="ARBA" id="ARBA00004370"/>
    </source>
</evidence>
<comment type="subcellular location">
    <subcellularLocation>
        <location evidence="2">Cytoplasm</location>
    </subcellularLocation>
    <subcellularLocation>
        <location evidence="1">Membrane</location>
    </subcellularLocation>
</comment>
<feature type="region of interest" description="Disordered" evidence="12">
    <location>
        <begin position="219"/>
        <end position="264"/>
    </location>
</feature>
<dbReference type="SUPFAM" id="SSF50729">
    <property type="entry name" value="PH domain-like"/>
    <property type="match status" value="1"/>
</dbReference>
<feature type="coiled-coil region" evidence="11">
    <location>
        <begin position="1436"/>
        <end position="1484"/>
    </location>
</feature>
<evidence type="ECO:0000256" key="3">
    <source>
        <dbReference type="ARBA" id="ARBA00022468"/>
    </source>
</evidence>
<feature type="compositionally biased region" description="Basic and acidic residues" evidence="12">
    <location>
        <begin position="1642"/>
        <end position="1654"/>
    </location>
</feature>
<evidence type="ECO:0000256" key="2">
    <source>
        <dbReference type="ARBA" id="ARBA00004496"/>
    </source>
</evidence>
<dbReference type="CDD" id="cd08756">
    <property type="entry name" value="RGS_GEF_like"/>
    <property type="match status" value="1"/>
</dbReference>
<feature type="compositionally biased region" description="Pro residues" evidence="12">
    <location>
        <begin position="57"/>
        <end position="68"/>
    </location>
</feature>
<feature type="compositionally biased region" description="Polar residues" evidence="12">
    <location>
        <begin position="1492"/>
        <end position="1505"/>
    </location>
</feature>
<feature type="coiled-coil region" evidence="11">
    <location>
        <begin position="101"/>
        <end position="154"/>
    </location>
</feature>
<dbReference type="GO" id="GO:0016020">
    <property type="term" value="C:membrane"/>
    <property type="evidence" value="ECO:0007669"/>
    <property type="project" value="UniProtKB-SubCell"/>
</dbReference>
<dbReference type="CDD" id="cd20832">
    <property type="entry name" value="C1_ARHGEF-like"/>
    <property type="match status" value="1"/>
</dbReference>
<keyword evidence="9 11" id="KW-0175">Coiled coil</keyword>
<evidence type="ECO:0000259" key="13">
    <source>
        <dbReference type="PROSITE" id="PS50003"/>
    </source>
</evidence>
<feature type="region of interest" description="Disordered" evidence="12">
    <location>
        <begin position="1"/>
        <end position="30"/>
    </location>
</feature>
<feature type="region of interest" description="Disordered" evidence="12">
    <location>
        <begin position="1512"/>
        <end position="1575"/>
    </location>
</feature>
<feature type="region of interest" description="Disordered" evidence="12">
    <location>
        <begin position="1776"/>
        <end position="1830"/>
    </location>
</feature>
<evidence type="ECO:0000256" key="9">
    <source>
        <dbReference type="ARBA" id="ARBA00023054"/>
    </source>
</evidence>
<feature type="compositionally biased region" description="Basic and acidic residues" evidence="12">
    <location>
        <begin position="253"/>
        <end position="264"/>
    </location>
</feature>
<evidence type="ECO:0000256" key="5">
    <source>
        <dbReference type="ARBA" id="ARBA00022553"/>
    </source>
</evidence>
<evidence type="ECO:0000256" key="11">
    <source>
        <dbReference type="SAM" id="Coils"/>
    </source>
</evidence>
<keyword evidence="5" id="KW-0597">Phosphoprotein</keyword>